<accession>X1DQ71</accession>
<evidence type="ECO:0008006" key="2">
    <source>
        <dbReference type="Google" id="ProtNLM"/>
    </source>
</evidence>
<reference evidence="1" key="1">
    <citation type="journal article" date="2014" name="Front. Microbiol.">
        <title>High frequency of phylogenetically diverse reductive dehalogenase-homologous genes in deep subseafloor sedimentary metagenomes.</title>
        <authorList>
            <person name="Kawai M."/>
            <person name="Futagami T."/>
            <person name="Toyoda A."/>
            <person name="Takaki Y."/>
            <person name="Nishi S."/>
            <person name="Hori S."/>
            <person name="Arai W."/>
            <person name="Tsubouchi T."/>
            <person name="Morono Y."/>
            <person name="Uchiyama I."/>
            <person name="Ito T."/>
            <person name="Fujiyama A."/>
            <person name="Inagaki F."/>
            <person name="Takami H."/>
        </authorList>
    </citation>
    <scope>NUCLEOTIDE SEQUENCE</scope>
    <source>
        <strain evidence="1">Expedition CK06-06</strain>
    </source>
</reference>
<sequence>KDINPFLFDNVRKSFFLKFVAGIMPYKNKNMLNALNLYFKSNNNINLKKEEILDILKIHNYFSNKINNKVFKFKIKDFVELSKIFFSYKNHRIKGE</sequence>
<dbReference type="InterPro" id="IPR023165">
    <property type="entry name" value="rRNA_Ade_diMease-like_C"/>
</dbReference>
<dbReference type="EMBL" id="BART01037382">
    <property type="protein sequence ID" value="GAH07124.1"/>
    <property type="molecule type" value="Genomic_DNA"/>
</dbReference>
<feature type="non-terminal residue" evidence="1">
    <location>
        <position position="1"/>
    </location>
</feature>
<dbReference type="Gene3D" id="1.10.8.100">
    <property type="entry name" value="Ribosomal RNA adenine dimethylase-like, domain 2"/>
    <property type="match status" value="1"/>
</dbReference>
<protein>
    <recommendedName>
        <fullName evidence="2">Ribosomal RNA adenine methylase transferase N-terminal domain-containing protein</fullName>
    </recommendedName>
</protein>
<organism evidence="1">
    <name type="scientific">marine sediment metagenome</name>
    <dbReference type="NCBI Taxonomy" id="412755"/>
    <lineage>
        <taxon>unclassified sequences</taxon>
        <taxon>metagenomes</taxon>
        <taxon>ecological metagenomes</taxon>
    </lineage>
</organism>
<comment type="caution">
    <text evidence="1">The sequence shown here is derived from an EMBL/GenBank/DDBJ whole genome shotgun (WGS) entry which is preliminary data.</text>
</comment>
<gene>
    <name evidence="1" type="ORF">S01H4_62575</name>
</gene>
<dbReference type="AlphaFoldDB" id="X1DQ71"/>
<evidence type="ECO:0000313" key="1">
    <source>
        <dbReference type="EMBL" id="GAH07124.1"/>
    </source>
</evidence>
<proteinExistence type="predicted"/>
<name>X1DQ71_9ZZZZ</name>